<name>A0A915JR38_ROMCU</name>
<accession>A0A915JR38</accession>
<reference evidence="2" key="1">
    <citation type="submission" date="2022-11" db="UniProtKB">
        <authorList>
            <consortium name="WormBaseParasite"/>
        </authorList>
    </citation>
    <scope>IDENTIFICATION</scope>
</reference>
<dbReference type="WBParaSite" id="nRc.2.0.1.t28582-RA">
    <property type="protein sequence ID" value="nRc.2.0.1.t28582-RA"/>
    <property type="gene ID" value="nRc.2.0.1.g28582"/>
</dbReference>
<dbReference type="Proteomes" id="UP000887565">
    <property type="component" value="Unplaced"/>
</dbReference>
<evidence type="ECO:0000313" key="1">
    <source>
        <dbReference type="Proteomes" id="UP000887565"/>
    </source>
</evidence>
<protein>
    <submittedName>
        <fullName evidence="2">Uncharacterized protein</fullName>
    </submittedName>
</protein>
<evidence type="ECO:0000313" key="2">
    <source>
        <dbReference type="WBParaSite" id="nRc.2.0.1.t28582-RA"/>
    </source>
</evidence>
<organism evidence="1 2">
    <name type="scientific">Romanomermis culicivorax</name>
    <name type="common">Nematode worm</name>
    <dbReference type="NCBI Taxonomy" id="13658"/>
    <lineage>
        <taxon>Eukaryota</taxon>
        <taxon>Metazoa</taxon>
        <taxon>Ecdysozoa</taxon>
        <taxon>Nematoda</taxon>
        <taxon>Enoplea</taxon>
        <taxon>Dorylaimia</taxon>
        <taxon>Mermithida</taxon>
        <taxon>Mermithoidea</taxon>
        <taxon>Mermithidae</taxon>
        <taxon>Romanomermis</taxon>
    </lineage>
</organism>
<dbReference type="AlphaFoldDB" id="A0A915JR38"/>
<sequence>MNRTKYKRLTAARSSLRPFDEIYPTNAYRPLGLMPWWAITSFLKICLNSPNKGTFSADNSNMRHVEVHLIARSPEAS</sequence>
<proteinExistence type="predicted"/>
<keyword evidence="1" id="KW-1185">Reference proteome</keyword>